<evidence type="ECO:0000256" key="1">
    <source>
        <dbReference type="ARBA" id="ARBA00004162"/>
    </source>
</evidence>
<dbReference type="InterPro" id="IPR024449">
    <property type="entry name" value="Anti-sigma_RsgI_N"/>
</dbReference>
<feature type="transmembrane region" description="Helical" evidence="6">
    <location>
        <begin position="64"/>
        <end position="82"/>
    </location>
</feature>
<reference evidence="8 9" key="2">
    <citation type="journal article" date="2016" name="Genome Announc.">
        <title>Draft Genome Sequence of Oceanobacillus picturae Heshi-B3, Isolated from Fermented Rice Bran in a Traditional Japanese Seafood Dish.</title>
        <authorList>
            <person name="Akuzawa S."/>
            <person name="Nagaoka J."/>
            <person name="Kanekatsu M."/>
            <person name="Kanesaki Y."/>
            <person name="Suzuki T."/>
        </authorList>
    </citation>
    <scope>NUCLEOTIDE SEQUENCE [LARGE SCALE GENOMIC DNA]</scope>
    <source>
        <strain evidence="8 9">Heshi-B3</strain>
    </source>
</reference>
<proteinExistence type="predicted"/>
<name>A0A0U9HHI5_9BACI</name>
<reference evidence="9" key="1">
    <citation type="submission" date="2015-07" db="EMBL/GenBank/DDBJ databases">
        <title>Draft Genome Sequence of Oceanobacillus picturae Heshi-B3 that Was Isolated from Fermented Rice Bran with Aging Salted Mackerel, Which Was Named Heshiko as Traditional Fermented Seafood in Japan.</title>
        <authorList>
            <person name="Akuzawa S."/>
            <person name="Nakagawa J."/>
            <person name="Kanekatsu T."/>
            <person name="Kanesaki Y."/>
            <person name="Suzuki T."/>
        </authorList>
    </citation>
    <scope>NUCLEOTIDE SEQUENCE [LARGE SCALE GENOMIC DNA]</scope>
    <source>
        <strain evidence="9">Heshi-B3</strain>
    </source>
</reference>
<evidence type="ECO:0000259" key="7">
    <source>
        <dbReference type="PROSITE" id="PS51849"/>
    </source>
</evidence>
<dbReference type="RefSeq" id="WP_058951098.1">
    <property type="nucleotide sequence ID" value="NZ_BBXV01000047.1"/>
</dbReference>
<evidence type="ECO:0000256" key="5">
    <source>
        <dbReference type="ARBA" id="ARBA00023136"/>
    </source>
</evidence>
<dbReference type="Proteomes" id="UP000052946">
    <property type="component" value="Unassembled WGS sequence"/>
</dbReference>
<organism evidence="8 9">
    <name type="scientific">Oceanobacillus picturae</name>
    <dbReference type="NCBI Taxonomy" id="171693"/>
    <lineage>
        <taxon>Bacteria</taxon>
        <taxon>Bacillati</taxon>
        <taxon>Bacillota</taxon>
        <taxon>Bacilli</taxon>
        <taxon>Bacillales</taxon>
        <taxon>Bacillaceae</taxon>
        <taxon>Oceanobacillus</taxon>
    </lineage>
</organism>
<keyword evidence="4 6" id="KW-1133">Transmembrane helix</keyword>
<dbReference type="Pfam" id="PF23750">
    <property type="entry name" value="RsgI_M"/>
    <property type="match status" value="1"/>
</dbReference>
<keyword evidence="5 6" id="KW-0472">Membrane</keyword>
<evidence type="ECO:0000313" key="8">
    <source>
        <dbReference type="EMBL" id="GAQ19476.1"/>
    </source>
</evidence>
<evidence type="ECO:0000313" key="9">
    <source>
        <dbReference type="Proteomes" id="UP000052946"/>
    </source>
</evidence>
<dbReference type="AlphaFoldDB" id="A0A0U9HHI5"/>
<evidence type="ECO:0000256" key="3">
    <source>
        <dbReference type="ARBA" id="ARBA00022692"/>
    </source>
</evidence>
<accession>A0A0U9HHI5</accession>
<keyword evidence="2" id="KW-1003">Cell membrane</keyword>
<dbReference type="InterPro" id="IPR055431">
    <property type="entry name" value="RsgI_M"/>
</dbReference>
<comment type="subcellular location">
    <subcellularLocation>
        <location evidence="1">Cell membrane</location>
        <topology evidence="1">Single-pass membrane protein</topology>
    </subcellularLocation>
</comment>
<keyword evidence="3 6" id="KW-0812">Transmembrane</keyword>
<evidence type="ECO:0000256" key="4">
    <source>
        <dbReference type="ARBA" id="ARBA00022989"/>
    </source>
</evidence>
<comment type="caution">
    <text evidence="8">The sequence shown here is derived from an EMBL/GenBank/DDBJ whole genome shotgun (WGS) entry which is preliminary data.</text>
</comment>
<evidence type="ECO:0000256" key="2">
    <source>
        <dbReference type="ARBA" id="ARBA00022475"/>
    </source>
</evidence>
<protein>
    <submittedName>
        <fullName evidence="8">Regulation of sigma I protein</fullName>
    </submittedName>
</protein>
<dbReference type="Pfam" id="PF12791">
    <property type="entry name" value="RsgI_N"/>
    <property type="match status" value="1"/>
</dbReference>
<dbReference type="OrthoDB" id="9800626at2"/>
<dbReference type="EMBL" id="BBXV01000047">
    <property type="protein sequence ID" value="GAQ19476.1"/>
    <property type="molecule type" value="Genomic_DNA"/>
</dbReference>
<feature type="domain" description="RsgI N-terminal anti-sigma" evidence="7">
    <location>
        <begin position="2"/>
        <end position="49"/>
    </location>
</feature>
<gene>
    <name evidence="8" type="ORF">OPHB3_3445</name>
</gene>
<dbReference type="GO" id="GO:0005886">
    <property type="term" value="C:plasma membrane"/>
    <property type="evidence" value="ECO:0007669"/>
    <property type="project" value="UniProtKB-SubCell"/>
</dbReference>
<sequence length="255" mass="29724">MKKGIVMEHRHTYTIVMDRDGTFHKAMPVKHVDIGNEIPFEIYRAERKGYIFLLRKVGQIPGRLIVLVCALLLFVLPIYFAFANNKTLAYLSIDIKRSFELEVDNKFHVRSIRYLNEDAEQVGMKLSQYRDRKMETVIEKIMEQSEKSGLVGEKKDMLIGVSYPNEYHGKNRLLRNLNTFSQKRDDSWSITAFHVPDNVRKSAEKAGKPTNEKLAEMITQTEYPQNSTTALNLNDEEKAIIHSFYFEKNRLSEEK</sequence>
<dbReference type="PROSITE" id="PS51849">
    <property type="entry name" value="RSGI_N"/>
    <property type="match status" value="1"/>
</dbReference>
<evidence type="ECO:0000256" key="6">
    <source>
        <dbReference type="SAM" id="Phobius"/>
    </source>
</evidence>